<proteinExistence type="predicted"/>
<evidence type="ECO:0008006" key="5">
    <source>
        <dbReference type="Google" id="ProtNLM"/>
    </source>
</evidence>
<feature type="chain" id="PRO_5016699515" description="SH3 domain-containing protein" evidence="2">
    <location>
        <begin position="32"/>
        <end position="138"/>
    </location>
</feature>
<feature type="region of interest" description="Disordered" evidence="1">
    <location>
        <begin position="33"/>
        <end position="67"/>
    </location>
</feature>
<dbReference type="AlphaFoldDB" id="A0A345XTH3"/>
<reference evidence="3 4" key="1">
    <citation type="submission" date="2018-07" db="EMBL/GenBank/DDBJ databases">
        <title>Draft genome of the type strain Streptomyces armeniacus ATCC 15676.</title>
        <authorList>
            <person name="Labana P."/>
            <person name="Gosse J.T."/>
            <person name="Boddy C.N."/>
        </authorList>
    </citation>
    <scope>NUCLEOTIDE SEQUENCE [LARGE SCALE GENOMIC DNA]</scope>
    <source>
        <strain evidence="3 4">ATCC 15676</strain>
    </source>
</reference>
<evidence type="ECO:0000313" key="3">
    <source>
        <dbReference type="EMBL" id="AXK34939.1"/>
    </source>
</evidence>
<keyword evidence="4" id="KW-1185">Reference proteome</keyword>
<organism evidence="3 4">
    <name type="scientific">Streptomyces armeniacus</name>
    <dbReference type="NCBI Taxonomy" id="83291"/>
    <lineage>
        <taxon>Bacteria</taxon>
        <taxon>Bacillati</taxon>
        <taxon>Actinomycetota</taxon>
        <taxon>Actinomycetes</taxon>
        <taxon>Kitasatosporales</taxon>
        <taxon>Streptomycetaceae</taxon>
        <taxon>Streptomyces</taxon>
    </lineage>
</organism>
<gene>
    <name evidence="3" type="ORF">DVA86_22140</name>
</gene>
<feature type="signal peptide" evidence="2">
    <location>
        <begin position="1"/>
        <end position="31"/>
    </location>
</feature>
<keyword evidence="2" id="KW-0732">Signal</keyword>
<dbReference type="EMBL" id="CP031320">
    <property type="protein sequence ID" value="AXK34939.1"/>
    <property type="molecule type" value="Genomic_DNA"/>
</dbReference>
<name>A0A345XTH3_9ACTN</name>
<evidence type="ECO:0000313" key="4">
    <source>
        <dbReference type="Proteomes" id="UP000254425"/>
    </source>
</evidence>
<feature type="compositionally biased region" description="Polar residues" evidence="1">
    <location>
        <begin position="37"/>
        <end position="63"/>
    </location>
</feature>
<accession>A0A345XTH3</accession>
<evidence type="ECO:0000256" key="1">
    <source>
        <dbReference type="SAM" id="MobiDB-lite"/>
    </source>
</evidence>
<protein>
    <recommendedName>
        <fullName evidence="5">SH3 domain-containing protein</fullName>
    </recommendedName>
</protein>
<sequence>MSRVKRTVAGLAAAVVLGGAGAVATALPAQADGPAFTASTENNEPASGSTPKAAPSSHSTEAALSSPGRYLVDGARIRTNPSTSATVVGYGYRSHDATVHCRRVVANTEWYYHKNNTTGVSGWSRVDVLIPLIQVRNC</sequence>
<dbReference type="KEGG" id="sarm:DVA86_22140"/>
<evidence type="ECO:0000256" key="2">
    <source>
        <dbReference type="SAM" id="SignalP"/>
    </source>
</evidence>
<dbReference type="Proteomes" id="UP000254425">
    <property type="component" value="Chromosome"/>
</dbReference>